<organism evidence="1 2">
    <name type="scientific">Gordonia phage Clawz</name>
    <dbReference type="NCBI Taxonomy" id="2743910"/>
    <lineage>
        <taxon>Viruses</taxon>
        <taxon>Duplodnaviria</taxon>
        <taxon>Heunggongvirae</taxon>
        <taxon>Uroviricota</taxon>
        <taxon>Caudoviricetes</taxon>
        <taxon>Clawzvirus</taxon>
        <taxon>Clawzvirus clawz</taxon>
    </lineage>
</organism>
<protein>
    <submittedName>
        <fullName evidence="1">Uncharacterized protein</fullName>
    </submittedName>
</protein>
<reference evidence="1" key="1">
    <citation type="submission" date="2020-05" db="EMBL/GenBank/DDBJ databases">
        <authorList>
            <person name="Conneilly E.M."/>
            <person name="Corace M.L."/>
            <person name="Daly D."/>
            <person name="Dejene M.A."/>
            <person name="Deng Y."/>
            <person name="Kelly J.M."/>
            <person name="Masiello C.S."/>
            <person name="McDonough D."/>
            <person name="Musser E."/>
            <person name="Pecorale A.L."/>
            <person name="Ray R.F."/>
            <person name="Regan I.M."/>
            <person name="Shedd N.A."/>
            <person name="Tatone J.R."/>
            <person name="Tocci C.W."/>
            <person name="Zarate C.M."/>
            <person name="Whitefleet-Smith J.L."/>
            <person name="Garlena R.A."/>
            <person name="Russell D.A."/>
            <person name="Pope W.H."/>
            <person name="Jacobs-Sera D."/>
            <person name="Hatfull G.F."/>
        </authorList>
    </citation>
    <scope>NUCLEOTIDE SEQUENCE</scope>
</reference>
<proteinExistence type="predicted"/>
<dbReference type="GeneID" id="77951780"/>
<keyword evidence="2" id="KW-1185">Reference proteome</keyword>
<sequence length="147" mass="17298">MALSIATCTYSEFDRTMGIPIRTTVGQAKWFPHYPYGVWQNVTPDPWMLNMGYDQFNEKYRQKLDRIGFDTLLADAQALHEELAPEWMHDDRYPDQLVVLCFDSLWKPGKWCHRTIFGTWMGEHGFHVPELGRCQPIPKPDHQGKLW</sequence>
<gene>
    <name evidence="1" type="primary">24</name>
    <name evidence="1" type="ORF">SEA_CLAWZ_24</name>
</gene>
<dbReference type="Proteomes" id="UP000821895">
    <property type="component" value="Segment"/>
</dbReference>
<evidence type="ECO:0000313" key="1">
    <source>
        <dbReference type="EMBL" id="QKY79936.1"/>
    </source>
</evidence>
<dbReference type="RefSeq" id="YP_010675453.1">
    <property type="nucleotide sequence ID" value="NC_071004.1"/>
</dbReference>
<name>A0AAE7F805_9CAUD</name>
<dbReference type="EMBL" id="MT498058">
    <property type="protein sequence ID" value="QKY79936.1"/>
    <property type="molecule type" value="Genomic_DNA"/>
</dbReference>
<dbReference type="KEGG" id="vg:77951780"/>
<evidence type="ECO:0000313" key="2">
    <source>
        <dbReference type="Proteomes" id="UP000821895"/>
    </source>
</evidence>
<accession>A0AAE7F805</accession>